<dbReference type="EMBL" id="CP019458">
    <property type="protein sequence ID" value="AQA09424.1"/>
    <property type="molecule type" value="Genomic_DNA"/>
</dbReference>
<evidence type="ECO:0000313" key="2">
    <source>
        <dbReference type="Proteomes" id="UP000187851"/>
    </source>
</evidence>
<reference evidence="1 2" key="1">
    <citation type="journal article" date="2017" name="J. Biotechnol.">
        <title>The complete genome sequence of Streptomyces autolyticus CGMCC 0516, the producer of geldanamycin, autolytimycin, reblastatin and elaiophylin.</title>
        <authorList>
            <person name="Yin M."/>
            <person name="Jiang M."/>
            <person name="Ren Z."/>
            <person name="Dong Y."/>
            <person name="Lu T."/>
        </authorList>
    </citation>
    <scope>NUCLEOTIDE SEQUENCE [LARGE SCALE GENOMIC DNA]</scope>
    <source>
        <strain evidence="1 2">CGMCC0516</strain>
    </source>
</reference>
<evidence type="ECO:0000313" key="1">
    <source>
        <dbReference type="EMBL" id="AQA09424.1"/>
    </source>
</evidence>
<gene>
    <name evidence="1" type="ORF">BV401_01895</name>
</gene>
<organism evidence="1 2">
    <name type="scientific">Streptomyces autolyticus</name>
    <dbReference type="NCBI Taxonomy" id="75293"/>
    <lineage>
        <taxon>Bacteria</taxon>
        <taxon>Bacillati</taxon>
        <taxon>Actinomycetota</taxon>
        <taxon>Actinomycetes</taxon>
        <taxon>Kitasatosporales</taxon>
        <taxon>Streptomycetaceae</taxon>
        <taxon>Streptomyces</taxon>
    </lineage>
</organism>
<protein>
    <recommendedName>
        <fullName evidence="3">NlpC/P60 domain-containing protein</fullName>
    </recommendedName>
</protein>
<name>A0ABN4VWE0_9ACTN</name>
<evidence type="ECO:0008006" key="3">
    <source>
        <dbReference type="Google" id="ProtNLM"/>
    </source>
</evidence>
<accession>A0ABN4VWE0</accession>
<dbReference type="Gene3D" id="3.90.1720.10">
    <property type="entry name" value="endopeptidase domain like (from Nostoc punctiforme)"/>
    <property type="match status" value="1"/>
</dbReference>
<sequence>MSLLSRTSRRTRIALASVAVGGITLTGLPAGPSFAATPPVPATSSVSVSVHAQAEPVTPSEVLRRAATWLTANNGSQVPYSQTSVWSDGYRQDCSGYVSMALGLWKPGPNTVELAGNRDLTTPVTLNDLQPGDLLIDAEGNSNTRHVVIFESWTDSSRTAYSAFEQRGGHGTDHRILTYGLGTGSEYKPYRAVNITDSEILDDPSRSRTLPAQR</sequence>
<proteinExistence type="predicted"/>
<dbReference type="SUPFAM" id="SSF54001">
    <property type="entry name" value="Cysteine proteinases"/>
    <property type="match status" value="1"/>
</dbReference>
<keyword evidence="2" id="KW-1185">Reference proteome</keyword>
<dbReference type="RefSeq" id="WP_079255821.1">
    <property type="nucleotide sequence ID" value="NZ_CP019458.1"/>
</dbReference>
<dbReference type="InterPro" id="IPR038765">
    <property type="entry name" value="Papain-like_cys_pep_sf"/>
</dbReference>
<dbReference type="Proteomes" id="UP000187851">
    <property type="component" value="Chromosome"/>
</dbReference>